<dbReference type="InterPro" id="IPR039420">
    <property type="entry name" value="WalR-like"/>
</dbReference>
<gene>
    <name evidence="6" type="ORF">GCM10011589_11630</name>
</gene>
<feature type="compositionally biased region" description="Low complexity" evidence="3">
    <location>
        <begin position="7"/>
        <end position="24"/>
    </location>
</feature>
<dbReference type="Gene3D" id="3.40.50.2300">
    <property type="match status" value="1"/>
</dbReference>
<keyword evidence="1 6" id="KW-0238">DNA-binding</keyword>
<feature type="domain" description="Response regulatory" evidence="5">
    <location>
        <begin position="36"/>
        <end position="163"/>
    </location>
</feature>
<dbReference type="Gene3D" id="1.10.10.10">
    <property type="entry name" value="Winged helix-like DNA-binding domain superfamily/Winged helix DNA-binding domain"/>
    <property type="match status" value="1"/>
</dbReference>
<dbReference type="InterPro" id="IPR016032">
    <property type="entry name" value="Sig_transdc_resp-reg_C-effctor"/>
</dbReference>
<dbReference type="InterPro" id="IPR000792">
    <property type="entry name" value="Tscrpt_reg_LuxR_C"/>
</dbReference>
<name>A0ABQ2FV22_9ACTN</name>
<dbReference type="PROSITE" id="PS50110">
    <property type="entry name" value="RESPONSE_REGULATORY"/>
    <property type="match status" value="1"/>
</dbReference>
<dbReference type="InterPro" id="IPR001789">
    <property type="entry name" value="Sig_transdc_resp-reg_receiver"/>
</dbReference>
<dbReference type="InterPro" id="IPR011006">
    <property type="entry name" value="CheY-like_superfamily"/>
</dbReference>
<dbReference type="Pfam" id="PF00196">
    <property type="entry name" value="GerE"/>
    <property type="match status" value="1"/>
</dbReference>
<protein>
    <submittedName>
        <fullName evidence="6">DNA-binding response regulator</fullName>
    </submittedName>
</protein>
<dbReference type="SMART" id="SM00448">
    <property type="entry name" value="REC"/>
    <property type="match status" value="1"/>
</dbReference>
<evidence type="ECO:0000256" key="1">
    <source>
        <dbReference type="ARBA" id="ARBA00023125"/>
    </source>
</evidence>
<evidence type="ECO:0000256" key="3">
    <source>
        <dbReference type="SAM" id="MobiDB-lite"/>
    </source>
</evidence>
<proteinExistence type="predicted"/>
<organism evidence="6 7">
    <name type="scientific">Modestobacter marinus</name>
    <dbReference type="NCBI Taxonomy" id="477641"/>
    <lineage>
        <taxon>Bacteria</taxon>
        <taxon>Bacillati</taxon>
        <taxon>Actinomycetota</taxon>
        <taxon>Actinomycetes</taxon>
        <taxon>Geodermatophilales</taxon>
        <taxon>Geodermatophilaceae</taxon>
        <taxon>Modestobacter</taxon>
    </lineage>
</organism>
<keyword evidence="7" id="KW-1185">Reference proteome</keyword>
<evidence type="ECO:0000256" key="2">
    <source>
        <dbReference type="PROSITE-ProRule" id="PRU00169"/>
    </source>
</evidence>
<dbReference type="InterPro" id="IPR036388">
    <property type="entry name" value="WH-like_DNA-bd_sf"/>
</dbReference>
<feature type="domain" description="HTH luxR-type" evidence="4">
    <location>
        <begin position="186"/>
        <end position="251"/>
    </location>
</feature>
<dbReference type="PANTHER" id="PTHR43214">
    <property type="entry name" value="TWO-COMPONENT RESPONSE REGULATOR"/>
    <property type="match status" value="1"/>
</dbReference>
<dbReference type="PROSITE" id="PS50043">
    <property type="entry name" value="HTH_LUXR_2"/>
    <property type="match status" value="1"/>
</dbReference>
<dbReference type="PANTHER" id="PTHR43214:SF44">
    <property type="entry name" value="TWO-COMPONENT RESPONSE REGULATOR"/>
    <property type="match status" value="1"/>
</dbReference>
<evidence type="ECO:0000313" key="7">
    <source>
        <dbReference type="Proteomes" id="UP000648663"/>
    </source>
</evidence>
<comment type="caution">
    <text evidence="6">The sequence shown here is derived from an EMBL/GenBank/DDBJ whole genome shotgun (WGS) entry which is preliminary data.</text>
</comment>
<dbReference type="SUPFAM" id="SSF46894">
    <property type="entry name" value="C-terminal effector domain of the bipartite response regulators"/>
    <property type="match status" value="1"/>
</dbReference>
<accession>A0ABQ2FV22</accession>
<dbReference type="CDD" id="cd06170">
    <property type="entry name" value="LuxR_C_like"/>
    <property type="match status" value="1"/>
</dbReference>
<comment type="caution">
    <text evidence="2">Lacks conserved residue(s) required for the propagation of feature annotation.</text>
</comment>
<evidence type="ECO:0000313" key="6">
    <source>
        <dbReference type="EMBL" id="GGL57234.1"/>
    </source>
</evidence>
<dbReference type="PRINTS" id="PR00038">
    <property type="entry name" value="HTHLUXR"/>
</dbReference>
<dbReference type="Proteomes" id="UP000648663">
    <property type="component" value="Unassembled WGS sequence"/>
</dbReference>
<feature type="region of interest" description="Disordered" evidence="3">
    <location>
        <begin position="1"/>
        <end position="28"/>
    </location>
</feature>
<dbReference type="EMBL" id="BMMI01000002">
    <property type="protein sequence ID" value="GGL57234.1"/>
    <property type="molecule type" value="Genomic_DNA"/>
</dbReference>
<dbReference type="SMART" id="SM00421">
    <property type="entry name" value="HTH_LUXR"/>
    <property type="match status" value="1"/>
</dbReference>
<sequence length="254" mass="26485">MTTCWSPGRRPGPTTGGPMPQGQPWSDGVLFGPHASALVVDPFPLVREALAGRLRALGAREVEEAASLEEARVRAHVSGPRALCVLEVDLPEVAPEAAGRGGDHGRGLELLPTLRTEGWPVTVVLTAVTDPAVVRAAFLAGVQGYLLKTSPLTTVTGGLRASLSGEVFADPGIATSLAQGLTRSGVEEAVGELSARERDILRLVADGHTNKEIGEKVDLSALTVKSHLARIARKLGTGDRAHMVALGLRSGVIE</sequence>
<evidence type="ECO:0000259" key="4">
    <source>
        <dbReference type="PROSITE" id="PS50043"/>
    </source>
</evidence>
<dbReference type="SUPFAM" id="SSF52172">
    <property type="entry name" value="CheY-like"/>
    <property type="match status" value="1"/>
</dbReference>
<evidence type="ECO:0000259" key="5">
    <source>
        <dbReference type="PROSITE" id="PS50110"/>
    </source>
</evidence>
<dbReference type="PROSITE" id="PS00622">
    <property type="entry name" value="HTH_LUXR_1"/>
    <property type="match status" value="1"/>
</dbReference>
<reference evidence="7" key="1">
    <citation type="journal article" date="2019" name="Int. J. Syst. Evol. Microbiol.">
        <title>The Global Catalogue of Microorganisms (GCM) 10K type strain sequencing project: providing services to taxonomists for standard genome sequencing and annotation.</title>
        <authorList>
            <consortium name="The Broad Institute Genomics Platform"/>
            <consortium name="The Broad Institute Genome Sequencing Center for Infectious Disease"/>
            <person name="Wu L."/>
            <person name="Ma J."/>
        </authorList>
    </citation>
    <scope>NUCLEOTIDE SEQUENCE [LARGE SCALE GENOMIC DNA]</scope>
    <source>
        <strain evidence="7">CGMCC 4.5581</strain>
    </source>
</reference>
<dbReference type="GO" id="GO:0003677">
    <property type="term" value="F:DNA binding"/>
    <property type="evidence" value="ECO:0007669"/>
    <property type="project" value="UniProtKB-KW"/>
</dbReference>